<dbReference type="GO" id="GO:0005544">
    <property type="term" value="F:calcium-dependent phospholipid binding"/>
    <property type="evidence" value="ECO:0007669"/>
    <property type="project" value="TreeGrafter"/>
</dbReference>
<evidence type="ECO:0000256" key="1">
    <source>
        <dbReference type="SAM" id="MobiDB-lite"/>
    </source>
</evidence>
<dbReference type="GO" id="GO:0030276">
    <property type="term" value="F:clathrin binding"/>
    <property type="evidence" value="ECO:0007669"/>
    <property type="project" value="TreeGrafter"/>
</dbReference>
<name>A0A0B2V5B4_TOXCA</name>
<feature type="compositionally biased region" description="Low complexity" evidence="1">
    <location>
        <begin position="19"/>
        <end position="31"/>
    </location>
</feature>
<dbReference type="EMBL" id="UYWY01020906">
    <property type="protein sequence ID" value="VDM42885.1"/>
    <property type="molecule type" value="Genomic_DNA"/>
</dbReference>
<evidence type="ECO:0000259" key="2">
    <source>
        <dbReference type="PROSITE" id="PS50004"/>
    </source>
</evidence>
<dbReference type="SMART" id="SM00239">
    <property type="entry name" value="C2"/>
    <property type="match status" value="2"/>
</dbReference>
<feature type="domain" description="C2" evidence="2">
    <location>
        <begin position="320"/>
        <end position="442"/>
    </location>
</feature>
<dbReference type="Gene3D" id="2.60.40.150">
    <property type="entry name" value="C2 domain"/>
    <property type="match status" value="2"/>
</dbReference>
<keyword evidence="5" id="KW-1185">Reference proteome</keyword>
<dbReference type="EMBL" id="JPKZ01002481">
    <property type="protein sequence ID" value="KHN76647.1"/>
    <property type="molecule type" value="Genomic_DNA"/>
</dbReference>
<reference evidence="3 5" key="1">
    <citation type="submission" date="2014-11" db="EMBL/GenBank/DDBJ databases">
        <title>Genetic blueprint of the zoonotic pathogen Toxocara canis.</title>
        <authorList>
            <person name="Zhu X.-Q."/>
            <person name="Korhonen P.K."/>
            <person name="Cai H."/>
            <person name="Young N.D."/>
            <person name="Nejsum P."/>
            <person name="von Samson-Himmelstjerna G."/>
            <person name="Boag P.R."/>
            <person name="Tan P."/>
            <person name="Li Q."/>
            <person name="Min J."/>
            <person name="Yang Y."/>
            <person name="Wang X."/>
            <person name="Fang X."/>
            <person name="Hall R.S."/>
            <person name="Hofmann A."/>
            <person name="Sternberg P.W."/>
            <person name="Jex A.R."/>
            <person name="Gasser R.B."/>
        </authorList>
    </citation>
    <scope>NUCLEOTIDE SEQUENCE [LARGE SCALE GENOMIC DNA]</scope>
    <source>
        <strain evidence="3">PN_DK_2014</strain>
    </source>
</reference>
<dbReference type="PANTHER" id="PTHR10024:SF348">
    <property type="entry name" value="SYNAPTOTAGMIN-17"/>
    <property type="match status" value="1"/>
</dbReference>
<dbReference type="GO" id="GO:0017156">
    <property type="term" value="P:calcium-ion regulated exocytosis"/>
    <property type="evidence" value="ECO:0007669"/>
    <property type="project" value="TreeGrafter"/>
</dbReference>
<accession>A0A0B2V5B4</accession>
<dbReference type="GO" id="GO:0070382">
    <property type="term" value="C:exocytic vesicle"/>
    <property type="evidence" value="ECO:0007669"/>
    <property type="project" value="TreeGrafter"/>
</dbReference>
<dbReference type="GO" id="GO:0005886">
    <property type="term" value="C:plasma membrane"/>
    <property type="evidence" value="ECO:0007669"/>
    <property type="project" value="TreeGrafter"/>
</dbReference>
<organism evidence="3 5">
    <name type="scientific">Toxocara canis</name>
    <name type="common">Canine roundworm</name>
    <dbReference type="NCBI Taxonomy" id="6265"/>
    <lineage>
        <taxon>Eukaryota</taxon>
        <taxon>Metazoa</taxon>
        <taxon>Ecdysozoa</taxon>
        <taxon>Nematoda</taxon>
        <taxon>Chromadorea</taxon>
        <taxon>Rhabditida</taxon>
        <taxon>Spirurina</taxon>
        <taxon>Ascaridomorpha</taxon>
        <taxon>Ascaridoidea</taxon>
        <taxon>Toxocaridae</taxon>
        <taxon>Toxocara</taxon>
    </lineage>
</organism>
<dbReference type="SUPFAM" id="SSF49562">
    <property type="entry name" value="C2 domain (Calcium/lipid-binding domain, CaLB)"/>
    <property type="match status" value="2"/>
</dbReference>
<dbReference type="Proteomes" id="UP000031036">
    <property type="component" value="Unassembled WGS sequence"/>
</dbReference>
<feature type="domain" description="C2" evidence="2">
    <location>
        <begin position="184"/>
        <end position="310"/>
    </location>
</feature>
<evidence type="ECO:0000313" key="5">
    <source>
        <dbReference type="Proteomes" id="UP000031036"/>
    </source>
</evidence>
<dbReference type="AlphaFoldDB" id="A0A0B2V5B4"/>
<dbReference type="GO" id="GO:0001786">
    <property type="term" value="F:phosphatidylserine binding"/>
    <property type="evidence" value="ECO:0007669"/>
    <property type="project" value="TreeGrafter"/>
</dbReference>
<dbReference type="GO" id="GO:0000149">
    <property type="term" value="F:SNARE binding"/>
    <property type="evidence" value="ECO:0007669"/>
    <property type="project" value="TreeGrafter"/>
</dbReference>
<dbReference type="STRING" id="6265.A0A0B2V5B4"/>
<evidence type="ECO:0000313" key="3">
    <source>
        <dbReference type="EMBL" id="KHN76647.1"/>
    </source>
</evidence>
<reference evidence="4" key="2">
    <citation type="submission" date="2018-11" db="EMBL/GenBank/DDBJ databases">
        <authorList>
            <consortium name="Pathogen Informatics"/>
        </authorList>
    </citation>
    <scope>NUCLEOTIDE SEQUENCE [LARGE SCALE GENOMIC DNA]</scope>
</reference>
<dbReference type="OrthoDB" id="9947256at2759"/>
<gene>
    <name evidence="3" type="primary">Syt11</name>
    <name evidence="3" type="ORF">Tcan_14969</name>
    <name evidence="4" type="ORF">TCNE_LOCUS11564</name>
</gene>
<dbReference type="InterPro" id="IPR035892">
    <property type="entry name" value="C2_domain_sf"/>
</dbReference>
<feature type="compositionally biased region" description="Polar residues" evidence="1">
    <location>
        <begin position="107"/>
        <end position="117"/>
    </location>
</feature>
<proteinExistence type="predicted"/>
<sequence length="477" mass="52108">MHEMSGYPSLLEPCRRRLPATPSRRSSSPRMLPTPPPVSPEFRPPSSLLERRPSGRKLPMPPTVSDTEWPLSSPPAQRKFSEMREPFSPLVSAHSPLAHQHCSLDQSISTPCSTNAPSQSSSVSHSIEQLTSKSSSDTEDPSAHGIDPALYQPGTATSSSSVPDIANTAAVPTSSSWPEGEPRPTGLGLIHCSLQHFPIRKRLRVSILKAEGLAGQLKPELEIHAFCKLSILPGGKSQNSIVKRGRDAVFNQEFFFDGISSEDLDEKCLSITVCHQSTQKLQKDVVIGDLYLPLKDLSELRSKKEVRVIEELKHRINSKKLGKLYIASCIEKGARRLTITLNKADDLPKGGITGPPDVCIRIKVTQGGLSQTKQSRVLKGTCCAVYKEAVMFLINTKLSELQKTSIIISVHDLSRTTTGDDLIGSAFLGVNAVDKSEIEQWKSTIEHQGKEYKGVHHLKPAPRAPDVHVAEAPSDSD</sequence>
<dbReference type="InterPro" id="IPR000008">
    <property type="entry name" value="C2_dom"/>
</dbReference>
<protein>
    <submittedName>
        <fullName evidence="3">Synaptotagmin-11</fullName>
    </submittedName>
</protein>
<dbReference type="PROSITE" id="PS50004">
    <property type="entry name" value="C2"/>
    <property type="match status" value="2"/>
</dbReference>
<evidence type="ECO:0000313" key="4">
    <source>
        <dbReference type="EMBL" id="VDM42885.1"/>
    </source>
</evidence>
<feature type="region of interest" description="Disordered" evidence="1">
    <location>
        <begin position="456"/>
        <end position="477"/>
    </location>
</feature>
<dbReference type="OMA" id="ITACHAG"/>
<dbReference type="GO" id="GO:0005509">
    <property type="term" value="F:calcium ion binding"/>
    <property type="evidence" value="ECO:0007669"/>
    <property type="project" value="TreeGrafter"/>
</dbReference>
<feature type="region of interest" description="Disordered" evidence="1">
    <location>
        <begin position="107"/>
        <end position="163"/>
    </location>
</feature>
<dbReference type="PANTHER" id="PTHR10024">
    <property type="entry name" value="SYNAPTOTAGMIN"/>
    <property type="match status" value="1"/>
</dbReference>
<dbReference type="Pfam" id="PF00168">
    <property type="entry name" value="C2"/>
    <property type="match status" value="2"/>
</dbReference>
<feature type="compositionally biased region" description="Pro residues" evidence="1">
    <location>
        <begin position="32"/>
        <end position="43"/>
    </location>
</feature>
<feature type="region of interest" description="Disordered" evidence="1">
    <location>
        <begin position="1"/>
        <end position="86"/>
    </location>
</feature>